<feature type="chain" id="PRO_5031349310" evidence="1">
    <location>
        <begin position="28"/>
        <end position="515"/>
    </location>
</feature>
<dbReference type="InterPro" id="IPR005944">
    <property type="entry name" value="Pro_iminopeptidase"/>
</dbReference>
<proteinExistence type="predicted"/>
<dbReference type="EMBL" id="JACHJF010000011">
    <property type="protein sequence ID" value="MBB5120212.1"/>
    <property type="molecule type" value="Genomic_DNA"/>
</dbReference>
<dbReference type="GO" id="GO:0005737">
    <property type="term" value="C:cytoplasm"/>
    <property type="evidence" value="ECO:0007669"/>
    <property type="project" value="InterPro"/>
</dbReference>
<feature type="domain" description="Peptidase S33 tripeptidyl aminopeptidase-like C-terminal" evidence="3">
    <location>
        <begin position="414"/>
        <end position="499"/>
    </location>
</feature>
<comment type="caution">
    <text evidence="4">The sequence shown here is derived from an EMBL/GenBank/DDBJ whole genome shotgun (WGS) entry which is preliminary data.</text>
</comment>
<dbReference type="Gene3D" id="3.40.50.1820">
    <property type="entry name" value="alpha/beta hydrolase"/>
    <property type="match status" value="1"/>
</dbReference>
<dbReference type="InterPro" id="IPR029058">
    <property type="entry name" value="AB_hydrolase_fold"/>
</dbReference>
<protein>
    <submittedName>
        <fullName evidence="4">Pimeloyl-ACP methyl ester carboxylesterase</fullName>
    </submittedName>
</protein>
<dbReference type="AlphaFoldDB" id="A0A7W8F335"/>
<feature type="domain" description="AB hydrolase-1" evidence="2">
    <location>
        <begin position="100"/>
        <end position="261"/>
    </location>
</feature>
<dbReference type="InterPro" id="IPR013595">
    <property type="entry name" value="Pept_S33_TAP-like_C"/>
</dbReference>
<evidence type="ECO:0000256" key="1">
    <source>
        <dbReference type="SAM" id="SignalP"/>
    </source>
</evidence>
<dbReference type="Pfam" id="PF00561">
    <property type="entry name" value="Abhydrolase_1"/>
    <property type="match status" value="1"/>
</dbReference>
<dbReference type="GO" id="GO:0006508">
    <property type="term" value="P:proteolysis"/>
    <property type="evidence" value="ECO:0007669"/>
    <property type="project" value="InterPro"/>
</dbReference>
<accession>A0A7W8F335</accession>
<feature type="signal peptide" evidence="1">
    <location>
        <begin position="1"/>
        <end position="27"/>
    </location>
</feature>
<name>A0A7W8F335_STREU</name>
<dbReference type="Pfam" id="PF08386">
    <property type="entry name" value="Abhydrolase_4"/>
    <property type="match status" value="1"/>
</dbReference>
<reference evidence="4 5" key="1">
    <citation type="submission" date="2020-08" db="EMBL/GenBank/DDBJ databases">
        <title>Genomic Encyclopedia of Type Strains, Phase III (KMG-III): the genomes of soil and plant-associated and newly described type strains.</title>
        <authorList>
            <person name="Whitman W."/>
        </authorList>
    </citation>
    <scope>NUCLEOTIDE SEQUENCE [LARGE SCALE GENOMIC DNA]</scope>
    <source>
        <strain evidence="4 5">CECT 3259</strain>
    </source>
</reference>
<keyword evidence="1" id="KW-0732">Signal</keyword>
<gene>
    <name evidence="4" type="ORF">FHS36_003654</name>
</gene>
<dbReference type="GO" id="GO:0004177">
    <property type="term" value="F:aminopeptidase activity"/>
    <property type="evidence" value="ECO:0007669"/>
    <property type="project" value="UniProtKB-EC"/>
</dbReference>
<sequence length="515" mass="54360">MTKHGIHAVAATAALALAAFCSIPSGAALPHSRTAGPGPAAPPRFVPGPCPETPAPVTALSTARCGFLEVPENRARPGSPTIRLATAVVPATSAKPAEDPVVFMAGGPGGDTFDDIPFLVDSGLNRDRPLIVMAQRGNLHDRPNLACPELDRFAARYVGLGHDAPQAERRLLDSVKKCRNRLAADGIDLSAYNTTENAADFADLRTALGIPRWNVYGYSYGSDLALTYLRRHPQGIRAVAIDSVTPPQIATLPWTWSSAREGIENLLGACAAEPRCGSRYPDLRRTLTEQVRRLEARPLTLTARPARGGDPVKVVLDGGALLNLLVANAVKAPDVPAAIEELGHGHPERFARARAADSVQAVGETAHGLTESVACGEWAPGSGPSDVLKAGRRAFPGWPDTVLAQAPQLPFQHQVCRVWDVPDRTSAQRVATVSAVPTLIVSGTFDTKTGASWARAAARTLSRSTSVRIPGIGHWVVPQSPCAQRVLASFLARPTAPDTACVAGLTPKPFTIVPK</sequence>
<evidence type="ECO:0000259" key="3">
    <source>
        <dbReference type="Pfam" id="PF08386"/>
    </source>
</evidence>
<dbReference type="RefSeq" id="WP_244927068.1">
    <property type="nucleotide sequence ID" value="NZ_JACHJF010000011.1"/>
</dbReference>
<dbReference type="InterPro" id="IPR000073">
    <property type="entry name" value="AB_hydrolase_1"/>
</dbReference>
<evidence type="ECO:0000313" key="5">
    <source>
        <dbReference type="Proteomes" id="UP000528608"/>
    </source>
</evidence>
<dbReference type="SUPFAM" id="SSF53474">
    <property type="entry name" value="alpha/beta-Hydrolases"/>
    <property type="match status" value="1"/>
</dbReference>
<dbReference type="PANTHER" id="PTHR43722">
    <property type="entry name" value="PROLINE IMINOPEPTIDASE"/>
    <property type="match status" value="1"/>
</dbReference>
<evidence type="ECO:0000313" key="4">
    <source>
        <dbReference type="EMBL" id="MBB5120212.1"/>
    </source>
</evidence>
<evidence type="ECO:0000259" key="2">
    <source>
        <dbReference type="Pfam" id="PF00561"/>
    </source>
</evidence>
<organism evidence="4 5">
    <name type="scientific">Streptomyces eurocidicus</name>
    <name type="common">Streptoverticillium eurocidicus</name>
    <dbReference type="NCBI Taxonomy" id="66423"/>
    <lineage>
        <taxon>Bacteria</taxon>
        <taxon>Bacillati</taxon>
        <taxon>Actinomycetota</taxon>
        <taxon>Actinomycetes</taxon>
        <taxon>Kitasatosporales</taxon>
        <taxon>Streptomycetaceae</taxon>
        <taxon>Streptomyces</taxon>
    </lineage>
</organism>
<dbReference type="Proteomes" id="UP000528608">
    <property type="component" value="Unassembled WGS sequence"/>
</dbReference>
<dbReference type="PANTHER" id="PTHR43722:SF1">
    <property type="entry name" value="PROLINE IMINOPEPTIDASE"/>
    <property type="match status" value="1"/>
</dbReference>